<dbReference type="Pfam" id="PF01844">
    <property type="entry name" value="HNH"/>
    <property type="match status" value="1"/>
</dbReference>
<reference evidence="3" key="1">
    <citation type="submission" date="2017-11" db="EMBL/GenBank/DDBJ databases">
        <authorList>
            <person name="Han C.G."/>
        </authorList>
    </citation>
    <scope>NUCLEOTIDE SEQUENCE [LARGE SCALE GENOMIC DNA]</scope>
</reference>
<feature type="domain" description="HNH nuclease" evidence="1">
    <location>
        <begin position="20"/>
        <end position="69"/>
    </location>
</feature>
<dbReference type="GO" id="GO:0004519">
    <property type="term" value="F:endonuclease activity"/>
    <property type="evidence" value="ECO:0007669"/>
    <property type="project" value="UniProtKB-KW"/>
</dbReference>
<dbReference type="GO" id="GO:0003676">
    <property type="term" value="F:nucleic acid binding"/>
    <property type="evidence" value="ECO:0007669"/>
    <property type="project" value="InterPro"/>
</dbReference>
<dbReference type="GO" id="GO:0008270">
    <property type="term" value="F:zinc ion binding"/>
    <property type="evidence" value="ECO:0007669"/>
    <property type="project" value="InterPro"/>
</dbReference>
<name>A0A2H5BLW7_9CAUD</name>
<accession>A0A2H5BLW7</accession>
<dbReference type="CDD" id="cd00085">
    <property type="entry name" value="HNHc"/>
    <property type="match status" value="1"/>
</dbReference>
<evidence type="ECO:0000313" key="3">
    <source>
        <dbReference type="Proteomes" id="UP000240214"/>
    </source>
</evidence>
<proteinExistence type="predicted"/>
<dbReference type="Proteomes" id="UP000240214">
    <property type="component" value="Segment"/>
</dbReference>
<organism evidence="2 3">
    <name type="scientific">Streptomyces phage Rowa</name>
    <dbReference type="NCBI Taxonomy" id="2059883"/>
    <lineage>
        <taxon>Viruses</taxon>
        <taxon>Duplodnaviria</taxon>
        <taxon>Heunggongvirae</taxon>
        <taxon>Uroviricota</taxon>
        <taxon>Caudoviricetes</taxon>
        <taxon>Rowavirus</taxon>
        <taxon>Rowavirus rowa</taxon>
    </lineage>
</organism>
<dbReference type="InterPro" id="IPR002711">
    <property type="entry name" value="HNH"/>
</dbReference>
<dbReference type="SMART" id="SM00507">
    <property type="entry name" value="HNHc"/>
    <property type="match status" value="1"/>
</dbReference>
<keyword evidence="2" id="KW-0255">Endonuclease</keyword>
<dbReference type="InterPro" id="IPR003615">
    <property type="entry name" value="HNH_nuc"/>
</dbReference>
<keyword evidence="3" id="KW-1185">Reference proteome</keyword>
<dbReference type="EMBL" id="MG593803">
    <property type="protein sequence ID" value="AUG87307.1"/>
    <property type="molecule type" value="Genomic_DNA"/>
</dbReference>
<sequence length="87" mass="9822">MLPEFAALYWSQRRVRAAPYKRSEVFARWDGRCAYCDAPAEHLDHIKPISRGGRDVLSNVIPACAPCNLDKADQTLAQWAAGWHSTH</sequence>
<protein>
    <submittedName>
        <fullName evidence="2">HNH endonuclease</fullName>
    </submittedName>
</protein>
<evidence type="ECO:0000259" key="1">
    <source>
        <dbReference type="SMART" id="SM00507"/>
    </source>
</evidence>
<dbReference type="Gene3D" id="1.10.30.50">
    <property type="match status" value="1"/>
</dbReference>
<keyword evidence="2" id="KW-0378">Hydrolase</keyword>
<keyword evidence="2" id="KW-0540">Nuclease</keyword>
<dbReference type="PANTHER" id="PTHR33877">
    <property type="entry name" value="SLL1193 PROTEIN"/>
    <property type="match status" value="1"/>
</dbReference>
<evidence type="ECO:0000313" key="2">
    <source>
        <dbReference type="EMBL" id="AUG87307.1"/>
    </source>
</evidence>
<dbReference type="PANTHER" id="PTHR33877:SF2">
    <property type="entry name" value="OS07G0170200 PROTEIN"/>
    <property type="match status" value="1"/>
</dbReference>
<dbReference type="InterPro" id="IPR052892">
    <property type="entry name" value="NA-targeting_endonuclease"/>
</dbReference>
<gene>
    <name evidence="2" type="ORF">SEA_ROWA_43</name>
</gene>